<protein>
    <submittedName>
        <fullName evidence="1">Uncharacterized protein</fullName>
    </submittedName>
</protein>
<name>A0A0E9TY37_ANGAN</name>
<evidence type="ECO:0000313" key="1">
    <source>
        <dbReference type="EMBL" id="JAH58594.1"/>
    </source>
</evidence>
<sequence>MLQSHSFHPNRISTNGLPRLAFRQVGLQNKI</sequence>
<dbReference type="EMBL" id="GBXM01049983">
    <property type="protein sequence ID" value="JAH58594.1"/>
    <property type="molecule type" value="Transcribed_RNA"/>
</dbReference>
<dbReference type="AlphaFoldDB" id="A0A0E9TY37"/>
<reference evidence="1" key="1">
    <citation type="submission" date="2014-11" db="EMBL/GenBank/DDBJ databases">
        <authorList>
            <person name="Amaro Gonzalez C."/>
        </authorList>
    </citation>
    <scope>NUCLEOTIDE SEQUENCE</scope>
</reference>
<organism evidence="1">
    <name type="scientific">Anguilla anguilla</name>
    <name type="common">European freshwater eel</name>
    <name type="synonym">Muraena anguilla</name>
    <dbReference type="NCBI Taxonomy" id="7936"/>
    <lineage>
        <taxon>Eukaryota</taxon>
        <taxon>Metazoa</taxon>
        <taxon>Chordata</taxon>
        <taxon>Craniata</taxon>
        <taxon>Vertebrata</taxon>
        <taxon>Euteleostomi</taxon>
        <taxon>Actinopterygii</taxon>
        <taxon>Neopterygii</taxon>
        <taxon>Teleostei</taxon>
        <taxon>Anguilliformes</taxon>
        <taxon>Anguillidae</taxon>
        <taxon>Anguilla</taxon>
    </lineage>
</organism>
<proteinExistence type="predicted"/>
<accession>A0A0E9TY37</accession>
<reference evidence="1" key="2">
    <citation type="journal article" date="2015" name="Fish Shellfish Immunol.">
        <title>Early steps in the European eel (Anguilla anguilla)-Vibrio vulnificus interaction in the gills: Role of the RtxA13 toxin.</title>
        <authorList>
            <person name="Callol A."/>
            <person name="Pajuelo D."/>
            <person name="Ebbesson L."/>
            <person name="Teles M."/>
            <person name="MacKenzie S."/>
            <person name="Amaro C."/>
        </authorList>
    </citation>
    <scope>NUCLEOTIDE SEQUENCE</scope>
</reference>